<keyword evidence="3" id="KW-1185">Reference proteome</keyword>
<evidence type="ECO:0000256" key="1">
    <source>
        <dbReference type="SAM" id="MobiDB-lite"/>
    </source>
</evidence>
<evidence type="ECO:0000313" key="2">
    <source>
        <dbReference type="EMBL" id="KAJ1177122.1"/>
    </source>
</evidence>
<dbReference type="Proteomes" id="UP001066276">
    <property type="component" value="Chromosome 3_2"/>
</dbReference>
<feature type="region of interest" description="Disordered" evidence="1">
    <location>
        <begin position="130"/>
        <end position="157"/>
    </location>
</feature>
<comment type="caution">
    <text evidence="2">The sequence shown here is derived from an EMBL/GenBank/DDBJ whole genome shotgun (WGS) entry which is preliminary data.</text>
</comment>
<proteinExistence type="predicted"/>
<dbReference type="AlphaFoldDB" id="A0AAV7TN34"/>
<sequence>MHGARPTSFVLLCPPSAGEVKRSMLAASCERGRSTLWLVPLAHKQAPALGAVNASVWDGDTVVEGTRAPCLVQAGCCRSAQMNTVRTKGGLPAKTCSGTTSRLRFLPPGGTLFGPSAGLITTRARVSQRGLQSPALHARGQLQLGHSRRPSTQQGLG</sequence>
<gene>
    <name evidence="2" type="ORF">NDU88_002384</name>
</gene>
<reference evidence="2" key="1">
    <citation type="journal article" date="2022" name="bioRxiv">
        <title>Sequencing and chromosome-scale assembly of the giantPleurodeles waltlgenome.</title>
        <authorList>
            <person name="Brown T."/>
            <person name="Elewa A."/>
            <person name="Iarovenko S."/>
            <person name="Subramanian E."/>
            <person name="Araus A.J."/>
            <person name="Petzold A."/>
            <person name="Susuki M."/>
            <person name="Suzuki K.-i.T."/>
            <person name="Hayashi T."/>
            <person name="Toyoda A."/>
            <person name="Oliveira C."/>
            <person name="Osipova E."/>
            <person name="Leigh N.D."/>
            <person name="Simon A."/>
            <person name="Yun M.H."/>
        </authorList>
    </citation>
    <scope>NUCLEOTIDE SEQUENCE</scope>
    <source>
        <strain evidence="2">20211129_DDA</strain>
        <tissue evidence="2">Liver</tissue>
    </source>
</reference>
<evidence type="ECO:0000313" key="3">
    <source>
        <dbReference type="Proteomes" id="UP001066276"/>
    </source>
</evidence>
<accession>A0AAV7TN34</accession>
<dbReference type="EMBL" id="JANPWB010000006">
    <property type="protein sequence ID" value="KAJ1177122.1"/>
    <property type="molecule type" value="Genomic_DNA"/>
</dbReference>
<protein>
    <submittedName>
        <fullName evidence="2">Uncharacterized protein</fullName>
    </submittedName>
</protein>
<organism evidence="2 3">
    <name type="scientific">Pleurodeles waltl</name>
    <name type="common">Iberian ribbed newt</name>
    <dbReference type="NCBI Taxonomy" id="8319"/>
    <lineage>
        <taxon>Eukaryota</taxon>
        <taxon>Metazoa</taxon>
        <taxon>Chordata</taxon>
        <taxon>Craniata</taxon>
        <taxon>Vertebrata</taxon>
        <taxon>Euteleostomi</taxon>
        <taxon>Amphibia</taxon>
        <taxon>Batrachia</taxon>
        <taxon>Caudata</taxon>
        <taxon>Salamandroidea</taxon>
        <taxon>Salamandridae</taxon>
        <taxon>Pleurodelinae</taxon>
        <taxon>Pleurodeles</taxon>
    </lineage>
</organism>
<name>A0AAV7TN34_PLEWA</name>